<reference evidence="6 7" key="1">
    <citation type="journal article" date="2012" name="BMC Genomics">
        <title>Genomic basis of broad host range and environmental adaptability of Rhizobium tropici CIAT 899 and Rhizobium sp. PRF 81 which are used in inoculants for common bean (Phaseolus vulgaris L.).</title>
        <authorList>
            <person name="Ormeno-Orrillo E."/>
            <person name="Menna P."/>
            <person name="Almeida L.G."/>
            <person name="Ollero F.J."/>
            <person name="Nicolas M.F."/>
            <person name="Pains Rodrigues E."/>
            <person name="Shigueyoshi Nakatani A."/>
            <person name="Silva Batista J.S."/>
            <person name="Oliveira Chueire L.M."/>
            <person name="Souza R.C."/>
            <person name="Ribeiro Vasconcelos A.T."/>
            <person name="Megias M."/>
            <person name="Hungria M."/>
            <person name="Martinez-Romero E."/>
        </authorList>
    </citation>
    <scope>NUCLEOTIDE SEQUENCE [LARGE SCALE GENOMIC DNA]</scope>
    <source>
        <strain evidence="6 7">PRF 81</strain>
    </source>
</reference>
<dbReference type="Pfam" id="PF02775">
    <property type="entry name" value="TPP_enzyme_C"/>
    <property type="match status" value="1"/>
</dbReference>
<feature type="compositionally biased region" description="Low complexity" evidence="4">
    <location>
        <begin position="73"/>
        <end position="84"/>
    </location>
</feature>
<dbReference type="Gene3D" id="3.40.50.970">
    <property type="match status" value="2"/>
</dbReference>
<sequence length="480" mass="52064">MGQPPSDRHRSYDLSLHTDASFRGFGHLHNYLGEPHPPFRRIGDAQDCRRHLQDAVCRPSRGQDRPRIGDIPATGCGRTTAGRGKIPAGRTARHQRLCRGRPTAMIDTNEFESLLRGHRYELFSGVPCSFLQPLINLASNSLDYVAATNEGEAVAIAAGAQLGGKKSAVLLQNSGLTNALAPLTSLTNICEIPVTGFVGFRGEEGVPDEVQHEFMGRITRQLLEVGGVHVIHLEASLPAAAKQLEEGQDYLRDGKSVFYLVSKGTFSSLDLKPPPQRAYQGGTLTISSCRDPKRPHRHDVLKIISGAKRHDTVLLATTGMCGRELFTIEDAPNNFYMVGSMGCVSSIGLGLSIARPDRKIIALDGDGALLMRMGNLATNAYYRPDNLLHVLLDNETHDSTGGQATASSCMNWPMIAHGAGYSHVASASTLSEVEQALDDWLAQPRLTFLYVSIAPGSISPLGRPTISPADAVRRLQEFMR</sequence>
<dbReference type="InterPro" id="IPR017684">
    <property type="entry name" value="Phosphono-pyrv_decarboxylase"/>
</dbReference>
<dbReference type="NCBIfam" id="TIGR03297">
    <property type="entry name" value="Ppyr-DeCO2ase"/>
    <property type="match status" value="1"/>
</dbReference>
<dbReference type="InterPro" id="IPR051818">
    <property type="entry name" value="TPP_dependent_decarboxylase"/>
</dbReference>
<evidence type="ECO:0000256" key="1">
    <source>
        <dbReference type="ARBA" id="ARBA00022793"/>
    </source>
</evidence>
<comment type="caution">
    <text evidence="6">The sequence shown here is derived from an EMBL/GenBank/DDBJ whole genome shotgun (WGS) entry which is preliminary data.</text>
</comment>
<dbReference type="PATRIC" id="fig|363754.4.peg.5795"/>
<dbReference type="STRING" id="363754.RHSP_69217"/>
<evidence type="ECO:0000259" key="5">
    <source>
        <dbReference type="Pfam" id="PF02775"/>
    </source>
</evidence>
<evidence type="ECO:0000313" key="7">
    <source>
        <dbReference type="Proteomes" id="UP000012429"/>
    </source>
</evidence>
<dbReference type="Proteomes" id="UP000012429">
    <property type="component" value="Unassembled WGS sequence"/>
</dbReference>
<dbReference type="PANTHER" id="PTHR42818:SF1">
    <property type="entry name" value="SULFOPYRUVATE DECARBOXYLASE"/>
    <property type="match status" value="1"/>
</dbReference>
<dbReference type="CDD" id="cd07035">
    <property type="entry name" value="TPP_PYR_POX_like"/>
    <property type="match status" value="1"/>
</dbReference>
<keyword evidence="7" id="KW-1185">Reference proteome</keyword>
<name>N6USI2_9HYPH</name>
<feature type="region of interest" description="Disordered" evidence="4">
    <location>
        <begin position="57"/>
        <end position="91"/>
    </location>
</feature>
<dbReference type="EMBL" id="AQHN01000088">
    <property type="protein sequence ID" value="ENN84650.1"/>
    <property type="molecule type" value="Genomic_DNA"/>
</dbReference>
<dbReference type="GO" id="GO:0000287">
    <property type="term" value="F:magnesium ion binding"/>
    <property type="evidence" value="ECO:0007669"/>
    <property type="project" value="InterPro"/>
</dbReference>
<accession>N6USI2</accession>
<organism evidence="6 7">
    <name type="scientific">Rhizobium freirei PRF 81</name>
    <dbReference type="NCBI Taxonomy" id="363754"/>
    <lineage>
        <taxon>Bacteria</taxon>
        <taxon>Pseudomonadati</taxon>
        <taxon>Pseudomonadota</taxon>
        <taxon>Alphaproteobacteria</taxon>
        <taxon>Hyphomicrobiales</taxon>
        <taxon>Rhizobiaceae</taxon>
        <taxon>Rhizobium/Agrobacterium group</taxon>
        <taxon>Rhizobium</taxon>
    </lineage>
</organism>
<keyword evidence="1" id="KW-0210">Decarboxylase</keyword>
<evidence type="ECO:0000256" key="3">
    <source>
        <dbReference type="ARBA" id="ARBA00023239"/>
    </source>
</evidence>
<dbReference type="InterPro" id="IPR029061">
    <property type="entry name" value="THDP-binding"/>
</dbReference>
<dbReference type="SUPFAM" id="SSF52518">
    <property type="entry name" value="Thiamin diphosphate-binding fold (THDP-binding)"/>
    <property type="match status" value="2"/>
</dbReference>
<dbReference type="InterPro" id="IPR011766">
    <property type="entry name" value="TPP_enzyme_TPP-bd"/>
</dbReference>
<dbReference type="PROSITE" id="PS00187">
    <property type="entry name" value="TPP_ENZYMES"/>
    <property type="match status" value="1"/>
</dbReference>
<keyword evidence="3" id="KW-0456">Lyase</keyword>
<dbReference type="AlphaFoldDB" id="N6USI2"/>
<dbReference type="GO" id="GO:0032923">
    <property type="term" value="P:organic phosphonate biosynthetic process"/>
    <property type="evidence" value="ECO:0007669"/>
    <property type="project" value="InterPro"/>
</dbReference>
<proteinExistence type="predicted"/>
<dbReference type="GO" id="GO:0033980">
    <property type="term" value="F:phosphonopyruvate decarboxylase activity"/>
    <property type="evidence" value="ECO:0007669"/>
    <property type="project" value="InterPro"/>
</dbReference>
<evidence type="ECO:0000313" key="6">
    <source>
        <dbReference type="EMBL" id="ENN84650.1"/>
    </source>
</evidence>
<gene>
    <name evidence="6" type="ORF">RHSP_69217</name>
</gene>
<evidence type="ECO:0000256" key="4">
    <source>
        <dbReference type="SAM" id="MobiDB-lite"/>
    </source>
</evidence>
<dbReference type="PANTHER" id="PTHR42818">
    <property type="entry name" value="SULFOPYRUVATE DECARBOXYLASE SUBUNIT ALPHA"/>
    <property type="match status" value="1"/>
</dbReference>
<protein>
    <recommendedName>
        <fullName evidence="5">Thiamine pyrophosphate enzyme TPP-binding domain-containing protein</fullName>
    </recommendedName>
</protein>
<feature type="domain" description="Thiamine pyrophosphate enzyme TPP-binding" evidence="5">
    <location>
        <begin position="332"/>
        <end position="449"/>
    </location>
</feature>
<dbReference type="InterPro" id="IPR000399">
    <property type="entry name" value="TPP-bd_CS"/>
</dbReference>
<dbReference type="GO" id="GO:0030976">
    <property type="term" value="F:thiamine pyrophosphate binding"/>
    <property type="evidence" value="ECO:0007669"/>
    <property type="project" value="InterPro"/>
</dbReference>
<evidence type="ECO:0000256" key="2">
    <source>
        <dbReference type="ARBA" id="ARBA00023052"/>
    </source>
</evidence>
<keyword evidence="2" id="KW-0786">Thiamine pyrophosphate</keyword>